<feature type="domain" description="M23ase beta-sheet core" evidence="1">
    <location>
        <begin position="96"/>
        <end position="191"/>
    </location>
</feature>
<evidence type="ECO:0000313" key="2">
    <source>
        <dbReference type="EMBL" id="OGM15833.1"/>
    </source>
</evidence>
<dbReference type="InterPro" id="IPR050570">
    <property type="entry name" value="Cell_wall_metabolism_enzyme"/>
</dbReference>
<sequence length="197" mass="21618">MLEKLLNLSFARLLSKFSRQVVLLGRAVFGHKKLKVLMGGNLALMLVAASFIPTNAFEEETANVEIVVENKINLTTKVVVQYPIKKIKITQGYRTFHPGIDFDGSTGDEIHPIKDGIIELISTSRYAYGNAILINHGEGISSLYAHLSKIDVFEGEVVDTNTVIGEMGSSGRSSGDHLHLEVRKNGIPVSPYTVLPR</sequence>
<dbReference type="InterPro" id="IPR016047">
    <property type="entry name" value="M23ase_b-sheet_dom"/>
</dbReference>
<dbReference type="AlphaFoldDB" id="A0A1F7XLG6"/>
<organism evidence="2 3">
    <name type="scientific">Candidatus Woesebacteria bacterium RBG_16_42_24</name>
    <dbReference type="NCBI Taxonomy" id="1802485"/>
    <lineage>
        <taxon>Bacteria</taxon>
        <taxon>Candidatus Woeseibacteriota</taxon>
    </lineage>
</organism>
<evidence type="ECO:0000259" key="1">
    <source>
        <dbReference type="Pfam" id="PF01551"/>
    </source>
</evidence>
<name>A0A1F7XLG6_9BACT</name>
<dbReference type="SUPFAM" id="SSF51261">
    <property type="entry name" value="Duplicated hybrid motif"/>
    <property type="match status" value="1"/>
</dbReference>
<proteinExistence type="predicted"/>
<gene>
    <name evidence="2" type="ORF">A2V97_03630</name>
</gene>
<dbReference type="Gene3D" id="2.70.70.10">
    <property type="entry name" value="Glucose Permease (Domain IIA)"/>
    <property type="match status" value="1"/>
</dbReference>
<reference evidence="2 3" key="1">
    <citation type="journal article" date="2016" name="Nat. Commun.">
        <title>Thousands of microbial genomes shed light on interconnected biogeochemical processes in an aquifer system.</title>
        <authorList>
            <person name="Anantharaman K."/>
            <person name="Brown C.T."/>
            <person name="Hug L.A."/>
            <person name="Sharon I."/>
            <person name="Castelle C.J."/>
            <person name="Probst A.J."/>
            <person name="Thomas B.C."/>
            <person name="Singh A."/>
            <person name="Wilkins M.J."/>
            <person name="Karaoz U."/>
            <person name="Brodie E.L."/>
            <person name="Williams K.H."/>
            <person name="Hubbard S.S."/>
            <person name="Banfield J.F."/>
        </authorList>
    </citation>
    <scope>NUCLEOTIDE SEQUENCE [LARGE SCALE GENOMIC DNA]</scope>
</reference>
<comment type="caution">
    <text evidence="2">The sequence shown here is derived from an EMBL/GenBank/DDBJ whole genome shotgun (WGS) entry which is preliminary data.</text>
</comment>
<dbReference type="STRING" id="1802485.A2V97_03630"/>
<protein>
    <recommendedName>
        <fullName evidence="1">M23ase beta-sheet core domain-containing protein</fullName>
    </recommendedName>
</protein>
<dbReference type="Proteomes" id="UP000177382">
    <property type="component" value="Unassembled WGS sequence"/>
</dbReference>
<dbReference type="PANTHER" id="PTHR21666">
    <property type="entry name" value="PEPTIDASE-RELATED"/>
    <property type="match status" value="1"/>
</dbReference>
<dbReference type="Pfam" id="PF01551">
    <property type="entry name" value="Peptidase_M23"/>
    <property type="match status" value="1"/>
</dbReference>
<dbReference type="CDD" id="cd12797">
    <property type="entry name" value="M23_peptidase"/>
    <property type="match status" value="1"/>
</dbReference>
<dbReference type="PANTHER" id="PTHR21666:SF270">
    <property type="entry name" value="MUREIN HYDROLASE ACTIVATOR ENVC"/>
    <property type="match status" value="1"/>
</dbReference>
<dbReference type="InterPro" id="IPR011055">
    <property type="entry name" value="Dup_hybrid_motif"/>
</dbReference>
<dbReference type="GO" id="GO:0004222">
    <property type="term" value="F:metalloendopeptidase activity"/>
    <property type="evidence" value="ECO:0007669"/>
    <property type="project" value="TreeGrafter"/>
</dbReference>
<evidence type="ECO:0000313" key="3">
    <source>
        <dbReference type="Proteomes" id="UP000177382"/>
    </source>
</evidence>
<dbReference type="EMBL" id="MGFX01000001">
    <property type="protein sequence ID" value="OGM15833.1"/>
    <property type="molecule type" value="Genomic_DNA"/>
</dbReference>
<accession>A0A1F7XLG6</accession>